<accession>A0A4R9AZR3</accession>
<dbReference type="OrthoDB" id="5114475at2"/>
<feature type="transmembrane region" description="Helical" evidence="2">
    <location>
        <begin position="218"/>
        <end position="240"/>
    </location>
</feature>
<dbReference type="AlphaFoldDB" id="A0A4R9AZR3"/>
<evidence type="ECO:0000313" key="4">
    <source>
        <dbReference type="Proteomes" id="UP000298313"/>
    </source>
</evidence>
<feature type="transmembrane region" description="Helical" evidence="2">
    <location>
        <begin position="252"/>
        <end position="280"/>
    </location>
</feature>
<dbReference type="EMBL" id="SOHH01000097">
    <property type="protein sequence ID" value="TFD73329.1"/>
    <property type="molecule type" value="Genomic_DNA"/>
</dbReference>
<keyword evidence="2" id="KW-0472">Membrane</keyword>
<dbReference type="Proteomes" id="UP000298313">
    <property type="component" value="Unassembled WGS sequence"/>
</dbReference>
<evidence type="ECO:0008006" key="5">
    <source>
        <dbReference type="Google" id="ProtNLM"/>
    </source>
</evidence>
<feature type="transmembrane region" description="Helical" evidence="2">
    <location>
        <begin position="142"/>
        <end position="167"/>
    </location>
</feature>
<keyword evidence="2" id="KW-0812">Transmembrane</keyword>
<comment type="caution">
    <text evidence="3">The sequence shown here is derived from an EMBL/GenBank/DDBJ whole genome shotgun (WGS) entry which is preliminary data.</text>
</comment>
<name>A0A4R9AZR3_9MICO</name>
<proteinExistence type="predicted"/>
<keyword evidence="2" id="KW-1133">Transmembrane helix</keyword>
<feature type="transmembrane region" description="Helical" evidence="2">
    <location>
        <begin position="179"/>
        <end position="198"/>
    </location>
</feature>
<reference evidence="3 4" key="1">
    <citation type="submission" date="2019-03" db="EMBL/GenBank/DDBJ databases">
        <title>Genomics of glacier-inhabiting Cryobacterium strains.</title>
        <authorList>
            <person name="Liu Q."/>
            <person name="Xin Y.-H."/>
        </authorList>
    </citation>
    <scope>NUCLEOTIDE SEQUENCE [LARGE SCALE GENOMIC DNA]</scope>
    <source>
        <strain evidence="3 4">Hh4</strain>
    </source>
</reference>
<protein>
    <recommendedName>
        <fullName evidence="5">GAP family protein</fullName>
    </recommendedName>
</protein>
<evidence type="ECO:0000313" key="3">
    <source>
        <dbReference type="EMBL" id="TFD73329.1"/>
    </source>
</evidence>
<feature type="region of interest" description="Disordered" evidence="1">
    <location>
        <begin position="16"/>
        <end position="71"/>
    </location>
</feature>
<feature type="compositionally biased region" description="Basic residues" evidence="1">
    <location>
        <begin position="57"/>
        <end position="67"/>
    </location>
</feature>
<evidence type="ECO:0000256" key="1">
    <source>
        <dbReference type="SAM" id="MobiDB-lite"/>
    </source>
</evidence>
<dbReference type="InterPro" id="IPR021315">
    <property type="entry name" value="Gap/Sap"/>
</dbReference>
<evidence type="ECO:0000256" key="2">
    <source>
        <dbReference type="SAM" id="Phobius"/>
    </source>
</evidence>
<keyword evidence="4" id="KW-1185">Reference proteome</keyword>
<dbReference type="Pfam" id="PF11139">
    <property type="entry name" value="SfLAP"/>
    <property type="match status" value="1"/>
</dbReference>
<feature type="transmembrane region" description="Helical" evidence="2">
    <location>
        <begin position="108"/>
        <end position="135"/>
    </location>
</feature>
<sequence>MVAALRAGWRRARVVPRDDGGAEGAGRGAGKRDESGLGAARGIRSRRRGDRALGRATHGRTGRRHGRTDRAAGRRRLVLERPIGNTGAAAGRRRDRAPARRDCFVTPVLLAGVAGLALLDSLNPATILSITLILLAGLRRPVVSALAFVLGAFATVFTLGLAIFLSAGAAADVVSGGVVWLRRIAFGVAAVALLVAAFRRLRDRPREGVTLPRWFSPVTALPLGVMMTGADLPNAFPYFIAIERMINAEVPAATGALVLAGYALVYCLPCLVLLVLGILFRERVRLRLQVLVDRFSTGTVRRSAGAAVLLALAALGVASVAAWP</sequence>
<gene>
    <name evidence="3" type="ORF">E3T48_14310</name>
</gene>
<organism evidence="3 4">
    <name type="scientific">Cryobacterium fucosi</name>
    <dbReference type="NCBI Taxonomy" id="1259157"/>
    <lineage>
        <taxon>Bacteria</taxon>
        <taxon>Bacillati</taxon>
        <taxon>Actinomycetota</taxon>
        <taxon>Actinomycetes</taxon>
        <taxon>Micrococcales</taxon>
        <taxon>Microbacteriaceae</taxon>
        <taxon>Cryobacterium</taxon>
    </lineage>
</organism>
<feature type="transmembrane region" description="Helical" evidence="2">
    <location>
        <begin position="304"/>
        <end position="323"/>
    </location>
</feature>